<dbReference type="Pfam" id="PF02624">
    <property type="entry name" value="YcaO"/>
    <property type="match status" value="1"/>
</dbReference>
<accession>A0A9X7VUL1</accession>
<name>A0A9X7VUL1_9BACL</name>
<evidence type="ECO:0000313" key="2">
    <source>
        <dbReference type="EMBL" id="QSO45456.1"/>
    </source>
</evidence>
<dbReference type="Gene3D" id="3.30.160.660">
    <property type="match status" value="1"/>
</dbReference>
<dbReference type="PANTHER" id="PTHR37809">
    <property type="entry name" value="RIBOSOMAL PROTEIN S12 METHYLTHIOTRANSFERASE ACCESSORY FACTOR YCAO"/>
    <property type="match status" value="1"/>
</dbReference>
<organism evidence="2 3">
    <name type="scientific">Alicyclobacillus mengziensis</name>
    <dbReference type="NCBI Taxonomy" id="2931921"/>
    <lineage>
        <taxon>Bacteria</taxon>
        <taxon>Bacillati</taxon>
        <taxon>Bacillota</taxon>
        <taxon>Bacilli</taxon>
        <taxon>Bacillales</taxon>
        <taxon>Alicyclobacillaceae</taxon>
        <taxon>Alicyclobacillus</taxon>
    </lineage>
</organism>
<dbReference type="NCBIfam" id="TIGR03882">
    <property type="entry name" value="cyclo_dehyd_2"/>
    <property type="match status" value="1"/>
</dbReference>
<dbReference type="InterPro" id="IPR022291">
    <property type="entry name" value="Bacteriocin_synth_cyclodeHase"/>
</dbReference>
<dbReference type="AlphaFoldDB" id="A0A9X7VUL1"/>
<dbReference type="EMBL" id="CP071182">
    <property type="protein sequence ID" value="QSO45456.1"/>
    <property type="molecule type" value="Genomic_DNA"/>
</dbReference>
<dbReference type="NCBIfam" id="TIGR00702">
    <property type="entry name" value="YcaO-type kinase domain"/>
    <property type="match status" value="1"/>
</dbReference>
<sequence>MDNHKWRVWIVGVGQITEALKTSFASAGFKVLFGNDVCEFEVERLPNLVVVSLDDWNPNQTKSNLEACHKLQVPVVEFIGISNTVLFGPLRTFSLPGCTECTRIRWERSVQRFAWTRQIRELAQDRRVRVPLRASMHALCVFADMVVPEIASALDSSVSPVLDSVGVYNTATETLQWKPLLPSHQCKNCVVREDDTASRARVHLVSHHIRDESRLRSREIPSEELMRQYVDTDVGLVSELKTFHRTSHTTVSACVVRDDLSLSFGAGHALSEESATAIAILESMERFCGREPLGKRTKLYDSFTNRREYAIHPRELGEHDDDLFEHSELGFTRFVEDDKYRWVWAHSFARNDAILVPEQIAYFGAVKRGEPRFVYETSSGCAVGGTLEDAILHAILEVIERDLFLNMWYGKIPLPELLLGPTCPPDVQTWYSMVVAQGFSVRLFDVSLDLELPAVLAVAVNHHNTAPKTLMAAGCHLHPYQAVESALRELAVQTASLSNLSTDKLERAREMYTNSSKVMKMRDHVLVNCLPESFERLSFIFQHQSESISVEEAFGGSYTDKFGFISKDIKVVLESLLSYLLGQGFDVLVVDETSIELQTMGLSCVKVLIPGMLPMTFGHKRRRIKGLTRVLSLPFRLGVASGPLSEDELNLYPHPFP</sequence>
<feature type="domain" description="YcaO" evidence="1">
    <location>
        <begin position="267"/>
        <end position="657"/>
    </location>
</feature>
<dbReference type="Gene3D" id="3.30.1330.230">
    <property type="match status" value="1"/>
</dbReference>
<dbReference type="KEGG" id="afx:JZ786_12805"/>
<keyword evidence="3" id="KW-1185">Reference proteome</keyword>
<dbReference type="PROSITE" id="PS51664">
    <property type="entry name" value="YCAO"/>
    <property type="match status" value="1"/>
</dbReference>
<dbReference type="RefSeq" id="WP_206654824.1">
    <property type="nucleotide sequence ID" value="NZ_CP071182.1"/>
</dbReference>
<reference evidence="2 3" key="1">
    <citation type="submission" date="2021-02" db="EMBL/GenBank/DDBJ databases">
        <title>Alicyclobacillus curvatus sp. nov. and Alicyclobacillus mengziensis sp. nov., two acidophilic bacteria isolated from acid mine drainage.</title>
        <authorList>
            <person name="Huang Y."/>
        </authorList>
    </citation>
    <scope>NUCLEOTIDE SEQUENCE [LARGE SCALE GENOMIC DNA]</scope>
    <source>
        <strain evidence="2 3">S30H14</strain>
    </source>
</reference>
<dbReference type="PANTHER" id="PTHR37809:SF1">
    <property type="entry name" value="RIBOSOMAL PROTEIN S12 METHYLTHIOTRANSFERASE ACCESSORY FACTOR YCAO"/>
    <property type="match status" value="1"/>
</dbReference>
<dbReference type="Gene3D" id="3.40.50.720">
    <property type="entry name" value="NAD(P)-binding Rossmann-like Domain"/>
    <property type="match status" value="1"/>
</dbReference>
<dbReference type="InterPro" id="IPR027624">
    <property type="entry name" value="TOMM_cyclo_SagD"/>
</dbReference>
<dbReference type="Gene3D" id="3.30.40.250">
    <property type="match status" value="1"/>
</dbReference>
<evidence type="ECO:0000313" key="3">
    <source>
        <dbReference type="Proteomes" id="UP000663505"/>
    </source>
</evidence>
<dbReference type="InterPro" id="IPR003776">
    <property type="entry name" value="YcaO-like_dom"/>
</dbReference>
<dbReference type="NCBIfam" id="TIGR03604">
    <property type="entry name" value="TOMM_cyclo_SagD"/>
    <property type="match status" value="1"/>
</dbReference>
<proteinExistence type="predicted"/>
<evidence type="ECO:0000259" key="1">
    <source>
        <dbReference type="PROSITE" id="PS51664"/>
    </source>
</evidence>
<gene>
    <name evidence="2" type="ORF">JZ786_12805</name>
</gene>
<protein>
    <submittedName>
        <fullName evidence="2">TOMM leader peptide-binding protein</fullName>
    </submittedName>
</protein>
<dbReference type="Proteomes" id="UP000663505">
    <property type="component" value="Chromosome"/>
</dbReference>